<evidence type="ECO:0000259" key="14">
    <source>
        <dbReference type="PROSITE" id="PS50222"/>
    </source>
</evidence>
<feature type="chain" id="PRO_5018299143" description="Reticulocalbin-3" evidence="13">
    <location>
        <begin position="28"/>
        <end position="339"/>
    </location>
</feature>
<dbReference type="SUPFAM" id="SSF47473">
    <property type="entry name" value="EF-hand"/>
    <property type="match status" value="2"/>
</dbReference>
<evidence type="ECO:0000256" key="7">
    <source>
        <dbReference type="ARBA" id="ARBA00023180"/>
    </source>
</evidence>
<dbReference type="PANTHER" id="PTHR10827">
    <property type="entry name" value="RETICULOCALBIN"/>
    <property type="match status" value="1"/>
</dbReference>
<evidence type="ECO:0000256" key="2">
    <source>
        <dbReference type="ARBA" id="ARBA00022723"/>
    </source>
</evidence>
<evidence type="ECO:0000256" key="9">
    <source>
        <dbReference type="ARBA" id="ARBA00056975"/>
    </source>
</evidence>
<keyword evidence="2" id="KW-0479">Metal-binding</keyword>
<keyword evidence="3 13" id="KW-0732">Signal</keyword>
<feature type="compositionally biased region" description="Basic and acidic residues" evidence="12">
    <location>
        <begin position="43"/>
        <end position="54"/>
    </location>
</feature>
<keyword evidence="6" id="KW-0106">Calcium</keyword>
<dbReference type="Pfam" id="PF13202">
    <property type="entry name" value="EF-hand_5"/>
    <property type="match status" value="1"/>
</dbReference>
<dbReference type="Gene3D" id="1.10.238.10">
    <property type="entry name" value="EF-hand"/>
    <property type="match status" value="3"/>
</dbReference>
<comment type="subcellular location">
    <subcellularLocation>
        <location evidence="1">Endoplasmic reticulum lumen</location>
    </subcellularLocation>
</comment>
<dbReference type="GO" id="GO:0005509">
    <property type="term" value="F:calcium ion binding"/>
    <property type="evidence" value="ECO:0007669"/>
    <property type="project" value="InterPro"/>
</dbReference>
<evidence type="ECO:0000256" key="8">
    <source>
        <dbReference type="ARBA" id="ARBA00023186"/>
    </source>
</evidence>
<feature type="signal peptide" evidence="13">
    <location>
        <begin position="1"/>
        <end position="27"/>
    </location>
</feature>
<dbReference type="GO" id="GO:0015031">
    <property type="term" value="P:protein transport"/>
    <property type="evidence" value="ECO:0007669"/>
    <property type="project" value="UniProtKB-ARBA"/>
</dbReference>
<dbReference type="AlphaFoldDB" id="A0A3P7DCG7"/>
<name>A0A3P7DCG7_WUCBA</name>
<dbReference type="OrthoDB" id="293868at2759"/>
<evidence type="ECO:0000313" key="16">
    <source>
        <dbReference type="Proteomes" id="UP000270924"/>
    </source>
</evidence>
<gene>
    <name evidence="15" type="ORF">WBA_LOCUS926</name>
</gene>
<evidence type="ECO:0000256" key="5">
    <source>
        <dbReference type="ARBA" id="ARBA00022824"/>
    </source>
</evidence>
<dbReference type="InParanoid" id="A0A3P7DCG7"/>
<dbReference type="FunCoup" id="A0A3P7DCG7">
    <property type="interactions" value="1171"/>
</dbReference>
<keyword evidence="16" id="KW-1185">Reference proteome</keyword>
<keyword evidence="4" id="KW-0677">Repeat</keyword>
<proteinExistence type="predicted"/>
<dbReference type="SMART" id="SM00054">
    <property type="entry name" value="EFh"/>
    <property type="match status" value="3"/>
</dbReference>
<feature type="region of interest" description="Disordered" evidence="12">
    <location>
        <begin position="35"/>
        <end position="54"/>
    </location>
</feature>
<dbReference type="InterPro" id="IPR018247">
    <property type="entry name" value="EF_Hand_1_Ca_BS"/>
</dbReference>
<feature type="domain" description="EF-hand" evidence="14">
    <location>
        <begin position="214"/>
        <end position="249"/>
    </location>
</feature>
<dbReference type="Proteomes" id="UP000270924">
    <property type="component" value="Unassembled WGS sequence"/>
</dbReference>
<reference evidence="15 16" key="1">
    <citation type="submission" date="2018-11" db="EMBL/GenBank/DDBJ databases">
        <authorList>
            <consortium name="Pathogen Informatics"/>
        </authorList>
    </citation>
    <scope>NUCLEOTIDE SEQUENCE [LARGE SCALE GENOMIC DNA]</scope>
</reference>
<dbReference type="PROSITE" id="PS50222">
    <property type="entry name" value="EF_HAND_2"/>
    <property type="match status" value="3"/>
</dbReference>
<dbReference type="PROSITE" id="PS00018">
    <property type="entry name" value="EF_HAND_1"/>
    <property type="match status" value="6"/>
</dbReference>
<organism evidence="15 16">
    <name type="scientific">Wuchereria bancrofti</name>
    <dbReference type="NCBI Taxonomy" id="6293"/>
    <lineage>
        <taxon>Eukaryota</taxon>
        <taxon>Metazoa</taxon>
        <taxon>Ecdysozoa</taxon>
        <taxon>Nematoda</taxon>
        <taxon>Chromadorea</taxon>
        <taxon>Rhabditida</taxon>
        <taxon>Spirurina</taxon>
        <taxon>Spiruromorpha</taxon>
        <taxon>Filarioidea</taxon>
        <taxon>Onchocercidae</taxon>
        <taxon>Wuchereria</taxon>
    </lineage>
</organism>
<evidence type="ECO:0000256" key="4">
    <source>
        <dbReference type="ARBA" id="ARBA00022737"/>
    </source>
</evidence>
<dbReference type="PANTHER" id="PTHR10827:SF95">
    <property type="entry name" value="LD34388P"/>
    <property type="match status" value="1"/>
</dbReference>
<dbReference type="OMA" id="TWEEYNM"/>
<evidence type="ECO:0000256" key="12">
    <source>
        <dbReference type="SAM" id="MobiDB-lite"/>
    </source>
</evidence>
<dbReference type="FunFam" id="1.10.238.10:FF:000104">
    <property type="entry name" value="calumenin isoform X1"/>
    <property type="match status" value="1"/>
</dbReference>
<evidence type="ECO:0000256" key="3">
    <source>
        <dbReference type="ARBA" id="ARBA00022729"/>
    </source>
</evidence>
<accession>A0A3P7DCG7</accession>
<dbReference type="GO" id="GO:0005788">
    <property type="term" value="C:endoplasmic reticulum lumen"/>
    <property type="evidence" value="ECO:0007669"/>
    <property type="project" value="UniProtKB-SubCell"/>
</dbReference>
<evidence type="ECO:0000256" key="1">
    <source>
        <dbReference type="ARBA" id="ARBA00004319"/>
    </source>
</evidence>
<evidence type="ECO:0000313" key="15">
    <source>
        <dbReference type="EMBL" id="VDM07540.1"/>
    </source>
</evidence>
<evidence type="ECO:0000256" key="13">
    <source>
        <dbReference type="SAM" id="SignalP"/>
    </source>
</evidence>
<keyword evidence="8" id="KW-0143">Chaperone</keyword>
<dbReference type="Pfam" id="PF13499">
    <property type="entry name" value="EF-hand_7"/>
    <property type="match status" value="2"/>
</dbReference>
<protein>
    <recommendedName>
        <fullName evidence="11">Reticulocalbin-3</fullName>
    </recommendedName>
</protein>
<comment type="function">
    <text evidence="9">Probable molecular chaperone assisting protein biosynthesis and transport in the endoplasmic reticulum. Required for the proper biosynthesis and transport of pulmonary surfactant-associated protein A/SP-A, pulmonary surfactant-associated protein D/SP-D and the lipid transporter ABCA3. By regulating both the proper expression and the degradation through the endoplasmic reticulum-associated protein degradation pathway of these proteins plays a crucial role in pulmonary surfactant homeostasis. Has an anti-fibrotic activity by negatively regulating the secretion of type I and type III collagens. This calcium-binding protein also transiently associates with immature PCSK6 and regulates its secretion.</text>
</comment>
<feature type="domain" description="EF-hand" evidence="14">
    <location>
        <begin position="77"/>
        <end position="112"/>
    </location>
</feature>
<dbReference type="InterPro" id="IPR002048">
    <property type="entry name" value="EF_hand_dom"/>
</dbReference>
<sequence>MQLFYSNGLEFSCSCLLPLLLLTVVKSDREHAEHGFSGKFKKEHSAESDQHNIHADHKVVIGSRKEAEIFDDLNPEEAKRRLAVLAKKMDKDGDGYVTRKELEQVIKQNMISLDLEESNDRFREMDTNQDNLVTWDEYVQESFDDIDPASEIMDADDKRLLEDDRKFFFTADQDKDDKLSNAEFHAFQNPESFPHMHAALIEATLWHLNPFLRISFMMLKVTMKEKDKNHDGKITLDEFLDDLAGDQKSDWYMVEKNRFEYDYDKDRNGVLEGAEIASWLVMNLETTAAEEVEHLMSKADKDNDGRLSIDEIISESDLFVGSEATNHGENLVDLSHDEL</sequence>
<evidence type="ECO:0000256" key="6">
    <source>
        <dbReference type="ARBA" id="ARBA00022837"/>
    </source>
</evidence>
<keyword evidence="5" id="KW-0256">Endoplasmic reticulum</keyword>
<comment type="subunit">
    <text evidence="10">Interacts with PCSK6 (immature form including the propeptide); probably involved in the maturation and the secretion of PCSK6.</text>
</comment>
<dbReference type="EMBL" id="UYWW01000161">
    <property type="protein sequence ID" value="VDM07540.1"/>
    <property type="molecule type" value="Genomic_DNA"/>
</dbReference>
<evidence type="ECO:0000256" key="11">
    <source>
        <dbReference type="ARBA" id="ARBA00072696"/>
    </source>
</evidence>
<dbReference type="InterPro" id="IPR011992">
    <property type="entry name" value="EF-hand-dom_pair"/>
</dbReference>
<keyword evidence="7" id="KW-0325">Glycoprotein</keyword>
<dbReference type="CDD" id="cd16227">
    <property type="entry name" value="EFh_CREC_RCN2_like"/>
    <property type="match status" value="1"/>
</dbReference>
<evidence type="ECO:0000256" key="10">
    <source>
        <dbReference type="ARBA" id="ARBA00063143"/>
    </source>
</evidence>
<feature type="domain" description="EF-hand" evidence="14">
    <location>
        <begin position="287"/>
        <end position="322"/>
    </location>
</feature>